<evidence type="ECO:0008006" key="3">
    <source>
        <dbReference type="Google" id="ProtNLM"/>
    </source>
</evidence>
<protein>
    <recommendedName>
        <fullName evidence="3">Asp/Glu/hydantoin racemase</fullName>
    </recommendedName>
</protein>
<comment type="caution">
    <text evidence="1">The sequence shown here is derived from an EMBL/GenBank/DDBJ whole genome shotgun (WGS) entry which is preliminary data.</text>
</comment>
<organism evidence="1 2">
    <name type="scientific">Devosia aurantiaca</name>
    <dbReference type="NCBI Taxonomy" id="2714858"/>
    <lineage>
        <taxon>Bacteria</taxon>
        <taxon>Pseudomonadati</taxon>
        <taxon>Pseudomonadota</taxon>
        <taxon>Alphaproteobacteria</taxon>
        <taxon>Hyphomicrobiales</taxon>
        <taxon>Devosiaceae</taxon>
        <taxon>Devosia</taxon>
    </lineage>
</organism>
<sequence length="52" mass="5451">MLQAIADAEKDSDVIVLAQGSMALLEPQLTQFSKPVLTSPRSGVAQVQALLA</sequence>
<evidence type="ECO:0000313" key="1">
    <source>
        <dbReference type="EMBL" id="NGP16538.1"/>
    </source>
</evidence>
<gene>
    <name evidence="1" type="ORF">G5575_01510</name>
</gene>
<evidence type="ECO:0000313" key="2">
    <source>
        <dbReference type="Proteomes" id="UP000474802"/>
    </source>
</evidence>
<name>A0A6M1SH60_9HYPH</name>
<proteinExistence type="predicted"/>
<dbReference type="Proteomes" id="UP000474802">
    <property type="component" value="Unassembled WGS sequence"/>
</dbReference>
<keyword evidence="2" id="KW-1185">Reference proteome</keyword>
<accession>A0A6M1SH60</accession>
<dbReference type="AlphaFoldDB" id="A0A6M1SH60"/>
<reference evidence="1 2" key="1">
    <citation type="submission" date="2020-02" db="EMBL/GenBank/DDBJ databases">
        <authorList>
            <person name="Khan S.A."/>
            <person name="Jeon C.O."/>
            <person name="Chun B.H."/>
        </authorList>
    </citation>
    <scope>NUCLEOTIDE SEQUENCE [LARGE SCALE GENOMIC DNA]</scope>
    <source>
        <strain evidence="1 2">H239</strain>
    </source>
</reference>
<dbReference type="EMBL" id="JAALFG010000001">
    <property type="protein sequence ID" value="NGP16538.1"/>
    <property type="molecule type" value="Genomic_DNA"/>
</dbReference>
<dbReference type="RefSeq" id="WP_164532792.1">
    <property type="nucleotide sequence ID" value="NZ_JAALFG010000001.1"/>
</dbReference>
<reference evidence="1 2" key="2">
    <citation type="submission" date="2020-03" db="EMBL/GenBank/DDBJ databases">
        <title>Devosia chinhatensis sp. nov., isolated from a hexachlorocyclohexane (HCH) dump site in India.</title>
        <authorList>
            <person name="Kumar M."/>
            <person name="Lal R."/>
        </authorList>
    </citation>
    <scope>NUCLEOTIDE SEQUENCE [LARGE SCALE GENOMIC DNA]</scope>
    <source>
        <strain evidence="1 2">H239</strain>
    </source>
</reference>